<evidence type="ECO:0000259" key="1">
    <source>
        <dbReference type="Pfam" id="PF01610"/>
    </source>
</evidence>
<dbReference type="RefSeq" id="WP_165916415.1">
    <property type="nucleotide sequence ID" value="NZ_SLWV01000030.1"/>
</dbReference>
<comment type="caution">
    <text evidence="2">The sequence shown here is derived from an EMBL/GenBank/DDBJ whole genome shotgun (WGS) entry which is preliminary data.</text>
</comment>
<accession>A0A4R2KC84</accession>
<reference evidence="2 3" key="1">
    <citation type="submission" date="2019-03" db="EMBL/GenBank/DDBJ databases">
        <title>Genomic Encyclopedia of Type Strains, Phase IV (KMG-IV): sequencing the most valuable type-strain genomes for metagenomic binning, comparative biology and taxonomic classification.</title>
        <authorList>
            <person name="Goeker M."/>
        </authorList>
    </citation>
    <scope>NUCLEOTIDE SEQUENCE [LARGE SCALE GENOMIC DNA]</scope>
    <source>
        <strain evidence="2 3">DSM 102940</strain>
    </source>
</reference>
<dbReference type="EMBL" id="SLWV01000030">
    <property type="protein sequence ID" value="TCO69697.1"/>
    <property type="molecule type" value="Genomic_DNA"/>
</dbReference>
<sequence length="76" mass="9214">MVKKDEVFKIRWGLLKNIEDVSPNEYENLRIIFAKYQKLEQLHYLKEAFRIFFELATKDNAAAFLDFYKDLATEYE</sequence>
<dbReference type="Proteomes" id="UP000294919">
    <property type="component" value="Unassembled WGS sequence"/>
</dbReference>
<organism evidence="2 3">
    <name type="scientific">Marinisporobacter balticus</name>
    <dbReference type="NCBI Taxonomy" id="2018667"/>
    <lineage>
        <taxon>Bacteria</taxon>
        <taxon>Bacillati</taxon>
        <taxon>Bacillota</taxon>
        <taxon>Clostridia</taxon>
        <taxon>Peptostreptococcales</taxon>
        <taxon>Thermotaleaceae</taxon>
        <taxon>Marinisporobacter</taxon>
    </lineage>
</organism>
<dbReference type="AlphaFoldDB" id="A0A4R2KC84"/>
<dbReference type="Pfam" id="PF01610">
    <property type="entry name" value="DDE_Tnp_ISL3"/>
    <property type="match status" value="1"/>
</dbReference>
<evidence type="ECO:0000313" key="2">
    <source>
        <dbReference type="EMBL" id="TCO69697.1"/>
    </source>
</evidence>
<gene>
    <name evidence="2" type="ORF">EV214_13035</name>
</gene>
<proteinExistence type="predicted"/>
<keyword evidence="3" id="KW-1185">Reference proteome</keyword>
<dbReference type="InterPro" id="IPR002560">
    <property type="entry name" value="Transposase_DDE"/>
</dbReference>
<evidence type="ECO:0000313" key="3">
    <source>
        <dbReference type="Proteomes" id="UP000294919"/>
    </source>
</evidence>
<feature type="domain" description="Transposase IS204/IS1001/IS1096/IS1165 DDE" evidence="1">
    <location>
        <begin position="4"/>
        <end position="72"/>
    </location>
</feature>
<name>A0A4R2KC84_9FIRM</name>
<protein>
    <submittedName>
        <fullName evidence="2">Transposase</fullName>
    </submittedName>
</protein>